<dbReference type="InterPro" id="IPR011009">
    <property type="entry name" value="Kinase-like_dom_sf"/>
</dbReference>
<evidence type="ECO:0000256" key="7">
    <source>
        <dbReference type="ARBA" id="ARBA00022741"/>
    </source>
</evidence>
<dbReference type="PROSITE" id="PS50011">
    <property type="entry name" value="PROTEIN_KINASE_DOM"/>
    <property type="match status" value="2"/>
</dbReference>
<accession>A0ABN1VZL2</accession>
<keyword evidence="10" id="KW-0206">Cytoskeleton</keyword>
<protein>
    <recommendedName>
        <fullName evidence="4">non-specific serine/threonine protein kinase</fullName>
        <ecNumber evidence="4">2.7.11.1</ecNumber>
    </recommendedName>
</protein>
<keyword evidence="8 14" id="KW-0418">Kinase</keyword>
<dbReference type="Proteomes" id="UP001500653">
    <property type="component" value="Unassembled WGS sequence"/>
</dbReference>
<dbReference type="EC" id="2.7.11.1" evidence="4"/>
<reference evidence="14 15" key="1">
    <citation type="journal article" date="2019" name="Int. J. Syst. Evol. Microbiol.">
        <title>The Global Catalogue of Microorganisms (GCM) 10K type strain sequencing project: providing services to taxonomists for standard genome sequencing and annotation.</title>
        <authorList>
            <consortium name="The Broad Institute Genomics Platform"/>
            <consortium name="The Broad Institute Genome Sequencing Center for Infectious Disease"/>
            <person name="Wu L."/>
            <person name="Ma J."/>
        </authorList>
    </citation>
    <scope>NUCLEOTIDE SEQUENCE [LARGE SCALE GENOMIC DNA]</scope>
    <source>
        <strain evidence="14 15">JCM 13023</strain>
    </source>
</reference>
<dbReference type="Pfam" id="PF08378">
    <property type="entry name" value="NERD"/>
    <property type="match status" value="1"/>
</dbReference>
<keyword evidence="10" id="KW-0963">Cytoplasm</keyword>
<comment type="caution">
    <text evidence="14">The sequence shown here is derived from an EMBL/GenBank/DDBJ whole genome shotgun (WGS) entry which is preliminary data.</text>
</comment>
<keyword evidence="5" id="KW-0723">Serine/threonine-protein kinase</keyword>
<keyword evidence="15" id="KW-1185">Reference proteome</keyword>
<dbReference type="GO" id="GO:0016301">
    <property type="term" value="F:kinase activity"/>
    <property type="evidence" value="ECO:0007669"/>
    <property type="project" value="UniProtKB-KW"/>
</dbReference>
<organism evidence="14 15">
    <name type="scientific">Prauserella halophila</name>
    <dbReference type="NCBI Taxonomy" id="185641"/>
    <lineage>
        <taxon>Bacteria</taxon>
        <taxon>Bacillati</taxon>
        <taxon>Actinomycetota</taxon>
        <taxon>Actinomycetes</taxon>
        <taxon>Pseudonocardiales</taxon>
        <taxon>Pseudonocardiaceae</taxon>
        <taxon>Prauserella</taxon>
    </lineage>
</organism>
<dbReference type="RefSeq" id="WP_253862675.1">
    <property type="nucleotide sequence ID" value="NZ_BAAALN010000003.1"/>
</dbReference>
<comment type="similarity">
    <text evidence="3">Belongs to the protein kinase superfamily. NEK Ser/Thr protein kinase family. NIMA subfamily.</text>
</comment>
<dbReference type="NCBIfam" id="NF033442">
    <property type="entry name" value="BREX_PglW"/>
    <property type="match status" value="1"/>
</dbReference>
<evidence type="ECO:0000256" key="8">
    <source>
        <dbReference type="ARBA" id="ARBA00022777"/>
    </source>
</evidence>
<evidence type="ECO:0000256" key="4">
    <source>
        <dbReference type="ARBA" id="ARBA00012513"/>
    </source>
</evidence>
<evidence type="ECO:0000259" key="13">
    <source>
        <dbReference type="PROSITE" id="PS50965"/>
    </source>
</evidence>
<evidence type="ECO:0000313" key="14">
    <source>
        <dbReference type="EMBL" id="GAA1228676.1"/>
    </source>
</evidence>
<dbReference type="PANTHER" id="PTHR43289:SF6">
    <property type="entry name" value="SERINE_THREONINE-PROTEIN KINASE NEKL-3"/>
    <property type="match status" value="1"/>
</dbReference>
<dbReference type="PROSITE" id="PS50965">
    <property type="entry name" value="NERD"/>
    <property type="match status" value="1"/>
</dbReference>
<feature type="compositionally biased region" description="Basic and acidic residues" evidence="11">
    <location>
        <begin position="868"/>
        <end position="881"/>
    </location>
</feature>
<keyword evidence="9" id="KW-0067">ATP-binding</keyword>
<feature type="domain" description="Protein kinase" evidence="12">
    <location>
        <begin position="212"/>
        <end position="503"/>
    </location>
</feature>
<evidence type="ECO:0000256" key="3">
    <source>
        <dbReference type="ARBA" id="ARBA00010886"/>
    </source>
</evidence>
<dbReference type="Gene3D" id="1.10.510.10">
    <property type="entry name" value="Transferase(Phosphotransferase) domain 1"/>
    <property type="match status" value="2"/>
</dbReference>
<feature type="domain" description="NERD" evidence="13">
    <location>
        <begin position="12"/>
        <end position="126"/>
    </location>
</feature>
<evidence type="ECO:0000256" key="11">
    <source>
        <dbReference type="SAM" id="MobiDB-lite"/>
    </source>
</evidence>
<keyword evidence="6" id="KW-0808">Transferase</keyword>
<evidence type="ECO:0000256" key="5">
    <source>
        <dbReference type="ARBA" id="ARBA00022527"/>
    </source>
</evidence>
<feature type="region of interest" description="Disordered" evidence="11">
    <location>
        <begin position="1193"/>
        <end position="1223"/>
    </location>
</feature>
<evidence type="ECO:0000256" key="6">
    <source>
        <dbReference type="ARBA" id="ARBA00022679"/>
    </source>
</evidence>
<dbReference type="InterPro" id="IPR000719">
    <property type="entry name" value="Prot_kinase_dom"/>
</dbReference>
<feature type="region of interest" description="Disordered" evidence="11">
    <location>
        <begin position="868"/>
        <end position="887"/>
    </location>
</feature>
<feature type="compositionally biased region" description="Basic and acidic residues" evidence="11">
    <location>
        <begin position="1193"/>
        <end position="1205"/>
    </location>
</feature>
<dbReference type="Pfam" id="PF07714">
    <property type="entry name" value="PK_Tyr_Ser-Thr"/>
    <property type="match status" value="1"/>
</dbReference>
<name>A0ABN1VZL2_9PSEU</name>
<keyword evidence="7" id="KW-0547">Nucleotide-binding</keyword>
<feature type="region of interest" description="Disordered" evidence="11">
    <location>
        <begin position="374"/>
        <end position="394"/>
    </location>
</feature>
<dbReference type="EMBL" id="BAAALN010000003">
    <property type="protein sequence ID" value="GAA1228676.1"/>
    <property type="molecule type" value="Genomic_DNA"/>
</dbReference>
<gene>
    <name evidence="14" type="primary">pglW</name>
    <name evidence="14" type="ORF">GCM10009676_08890</name>
</gene>
<feature type="domain" description="Protein kinase" evidence="12">
    <location>
        <begin position="526"/>
        <end position="781"/>
    </location>
</feature>
<evidence type="ECO:0000256" key="10">
    <source>
        <dbReference type="ARBA" id="ARBA00023212"/>
    </source>
</evidence>
<dbReference type="PANTHER" id="PTHR43289">
    <property type="entry name" value="MITOGEN-ACTIVATED PROTEIN KINASE KINASE KINASE 20-RELATED"/>
    <property type="match status" value="1"/>
</dbReference>
<dbReference type="Pfam" id="PF00069">
    <property type="entry name" value="Pkinase"/>
    <property type="match status" value="1"/>
</dbReference>
<evidence type="ECO:0000256" key="9">
    <source>
        <dbReference type="ARBA" id="ARBA00022840"/>
    </source>
</evidence>
<proteinExistence type="inferred from homology"/>
<evidence type="ECO:0000259" key="12">
    <source>
        <dbReference type="PROSITE" id="PS50011"/>
    </source>
</evidence>
<dbReference type="SMART" id="SM00220">
    <property type="entry name" value="S_TKc"/>
    <property type="match status" value="1"/>
</dbReference>
<dbReference type="InterPro" id="IPR001245">
    <property type="entry name" value="Ser-Thr/Tyr_kinase_cat_dom"/>
</dbReference>
<evidence type="ECO:0000313" key="15">
    <source>
        <dbReference type="Proteomes" id="UP001500653"/>
    </source>
</evidence>
<sequence length="1430" mass="157225">MQSDRWVTVSPSQFRHEDEGLGIIRDLLPDVEPFRAWSNFEFRDTRGRWHEVDLLVLARDTLYLVELKYYSGTLRGNDHRWLRDGRPAEDSPLKLARRKAQYLASVLQQRLREHLHERGEHQVDVRDYVPFVQEAVFLHHPKFECQLPQHARQGIYGLDGYEETSGLAPISELLLAPARRETISARKSALFAGLMQHIGLVPRRQREAGSWVIDDEPLDNGDGWQDWPAFHRLATTDRYRIRFFIPNPEGTRAEEQALKRRIEYEYRLLSRLRHDGLQVPHDIVSDELGIGLVYREDSGSRLDLWLATDGGTLNLGQQLDIVRQVAEALDYAHRHRVVHRGLAPSAVSVRERSSDGHAVTVANWDAVGRVPGTQLSRVSSTGQSEVEPEQGHPGAALADEDQLFEAPEGRWSPNADRVRLDVFALGAVTFYLLTNQVLPAQDPGALVDRLRRDGGLDLAAELPQIPSKLRELVLQATHPRPSERTPSVSVFLQQLEQAEKEFAAPAPVEEPDPLEARPGDVLGGRFTYQRKLGSGSTAVGILVTDSQAGDAQRVLKVAKDHDAAERLEAEERVLGQLNHDRVVRLIQHVTLAGRRALVLQHAGEATLAEMLTSKRSRLSLDLLERWGGDLLDALVMLDSVGINHRDIKPPNLGVHKPAGAKTETHLVLFDFSMAGTGGRALHAGTPPYLDPFLGGSRSTYDSAAERYGAAVVLYEMATGRLPQYGDDPEANPASVNDDVTVSLEAFDPSVAEDLAAFFRSALSRDVGTRHDTAEEMLSAWRAIFRGLGRYSDDTKQKVDSATLDTTLGESGLSARAISVVEPAGVGTVADLLELDSTRLNRLLDRETKTTGEEIRKRITAWRKEFGPQLADRRGRGKRGDDANTMPDPISAAELLASKEVHPRSSTRRQAARLILGLEAGLDPFASQQELARGVGRSAPRGHQLIKEMQEAFSREQRTKDLLDQLVEVLTRALDSLGGVATVQTLTGEMLGALPDVSAGSADKADRVAAGLLRLALDRYQEHVVAAAEEPLAKRRRGSRLALLATDPVLLDAAEAAAAAADGLVVGADEAGEPVVPQQRAAREVRARFTEVFRDGSERRPPAITDLRLVRLAAQTSGSAALSTRGELHLRTLAASTAVRLALSGIAQRTELSPEELAARVRARFPDLDPLPARPDLDAIVDAAGVGLRYSTEHGTYRAPGEDRSDSTGFPTHHSVPAPTPTESQLLRGDHLARVLRDSVSTRSFLALGMPAPNANEPGRAARVLRERYSASVLDVTELLIERMRETAEGSNLPWHVVRAADAAQPGSRDARGLHTLVDRALPAVTEYIDDLVLAGEQAAEPVILTELSPLARYGHLGVVARWSDLAAKRTRPLWLVLPQLSWMRGAVVDSQPLQLGSNGQFVELDEKWLREQESEVDFTAERDVVSEGSR</sequence>
<dbReference type="InterPro" id="IPR011528">
    <property type="entry name" value="NERD"/>
</dbReference>
<dbReference type="InterPro" id="IPR049832">
    <property type="entry name" value="BREX_PglW"/>
</dbReference>
<evidence type="ECO:0000256" key="2">
    <source>
        <dbReference type="ARBA" id="ARBA00004647"/>
    </source>
</evidence>
<dbReference type="SUPFAM" id="SSF56112">
    <property type="entry name" value="Protein kinase-like (PK-like)"/>
    <property type="match status" value="2"/>
</dbReference>
<comment type="subcellular location">
    <subcellularLocation>
        <location evidence="1">Cytoplasm</location>
        <location evidence="1">Cytoskeleton</location>
        <location evidence="1">Microtubule organizing center</location>
        <location evidence="1">Centrosome</location>
    </subcellularLocation>
    <subcellularLocation>
        <location evidence="2">Cytoplasm</location>
        <location evidence="2">Cytoskeleton</location>
        <location evidence="2">Spindle pole</location>
    </subcellularLocation>
</comment>
<feature type="compositionally biased region" description="Polar residues" evidence="11">
    <location>
        <begin position="374"/>
        <end position="384"/>
    </location>
</feature>
<evidence type="ECO:0000256" key="1">
    <source>
        <dbReference type="ARBA" id="ARBA00004300"/>
    </source>
</evidence>